<name>A0A7U4DLZ6_GEOS0</name>
<dbReference type="AlphaFoldDB" id="A0A7U4DLZ6"/>
<accession>A0A7U4DLZ6</accession>
<dbReference type="EMBL" id="CP002293">
    <property type="protein sequence ID" value="ADP75657.1"/>
    <property type="molecule type" value="Genomic_DNA"/>
</dbReference>
<dbReference type="KEGG" id="gmc:GY4MC1_2975"/>
<proteinExistence type="predicted"/>
<evidence type="ECO:0000313" key="1">
    <source>
        <dbReference type="EMBL" id="ADP75657.1"/>
    </source>
</evidence>
<organism evidence="1">
    <name type="scientific">Geobacillus sp. (strain Y4.1MC1)</name>
    <dbReference type="NCBI Taxonomy" id="581103"/>
    <lineage>
        <taxon>Bacteria</taxon>
        <taxon>Bacillati</taxon>
        <taxon>Bacillota</taxon>
        <taxon>Bacilli</taxon>
        <taxon>Bacillales</taxon>
        <taxon>Anoxybacillaceae</taxon>
        <taxon>Geobacillus</taxon>
    </lineage>
</organism>
<gene>
    <name evidence="1" type="ORF">GY4MC1_2975</name>
</gene>
<protein>
    <submittedName>
        <fullName evidence="1">Uncharacterized protein</fullName>
    </submittedName>
</protein>
<reference evidence="1" key="1">
    <citation type="submission" date="2010-10" db="EMBL/GenBank/DDBJ databases">
        <title>Complete sequence of chromosome of Geobacillus sp. Y4.1MC1.</title>
        <authorList>
            <consortium name="US DOE Joint Genome Institute"/>
            <person name="Lucas S."/>
            <person name="Copeland A."/>
            <person name="Lapidus A."/>
            <person name="Cheng J.-F."/>
            <person name="Bruce D."/>
            <person name="Goodwin L."/>
            <person name="Pitluck S."/>
            <person name="Chertkov O."/>
            <person name="Zhang X."/>
            <person name="Detter J.C."/>
            <person name="Han C."/>
            <person name="Tapia R."/>
            <person name="Land M."/>
            <person name="Hauser L."/>
            <person name="Jeffries C."/>
            <person name="Kyrpides N."/>
            <person name="Ivanova N."/>
            <person name="Ovchinnikova G."/>
            <person name="Brumm P."/>
            <person name="Mead D."/>
            <person name="Woyke T."/>
        </authorList>
    </citation>
    <scope>NUCLEOTIDE SEQUENCE [LARGE SCALE GENOMIC DNA]</scope>
    <source>
        <strain evidence="1">Y4.1MC1</strain>
    </source>
</reference>
<sequence>MNQYYVVRRVKGRDEEFAVIDALSLDEANAIFEVRYKTFKENMEKGEAFFIFQTDGPLTFDEDHQVKFPRGRMAIIHKLS</sequence>